<feature type="chain" id="PRO_5025667791" evidence="1">
    <location>
        <begin position="30"/>
        <end position="244"/>
    </location>
</feature>
<evidence type="ECO:0000313" key="3">
    <source>
        <dbReference type="Proteomes" id="UP000800036"/>
    </source>
</evidence>
<dbReference type="AlphaFoldDB" id="A0A6A5UR65"/>
<dbReference type="Proteomes" id="UP000800036">
    <property type="component" value="Unassembled WGS sequence"/>
</dbReference>
<feature type="signal peptide" evidence="1">
    <location>
        <begin position="1"/>
        <end position="29"/>
    </location>
</feature>
<gene>
    <name evidence="2" type="ORF">BU23DRAFT_300864</name>
</gene>
<dbReference type="EMBL" id="ML976735">
    <property type="protein sequence ID" value="KAF1967188.1"/>
    <property type="molecule type" value="Genomic_DNA"/>
</dbReference>
<reference evidence="2" key="1">
    <citation type="journal article" date="2020" name="Stud. Mycol.">
        <title>101 Dothideomycetes genomes: a test case for predicting lifestyles and emergence of pathogens.</title>
        <authorList>
            <person name="Haridas S."/>
            <person name="Albert R."/>
            <person name="Binder M."/>
            <person name="Bloem J."/>
            <person name="Labutti K."/>
            <person name="Salamov A."/>
            <person name="Andreopoulos B."/>
            <person name="Baker S."/>
            <person name="Barry K."/>
            <person name="Bills G."/>
            <person name="Bluhm B."/>
            <person name="Cannon C."/>
            <person name="Castanera R."/>
            <person name="Culley D."/>
            <person name="Daum C."/>
            <person name="Ezra D."/>
            <person name="Gonzalez J."/>
            <person name="Henrissat B."/>
            <person name="Kuo A."/>
            <person name="Liang C."/>
            <person name="Lipzen A."/>
            <person name="Lutzoni F."/>
            <person name="Magnuson J."/>
            <person name="Mondo S."/>
            <person name="Nolan M."/>
            <person name="Ohm R."/>
            <person name="Pangilinan J."/>
            <person name="Park H.-J."/>
            <person name="Ramirez L."/>
            <person name="Alfaro M."/>
            <person name="Sun H."/>
            <person name="Tritt A."/>
            <person name="Yoshinaga Y."/>
            <person name="Zwiers L.-H."/>
            <person name="Turgeon B."/>
            <person name="Goodwin S."/>
            <person name="Spatafora J."/>
            <person name="Crous P."/>
            <person name="Grigoriev I."/>
        </authorList>
    </citation>
    <scope>NUCLEOTIDE SEQUENCE</scope>
    <source>
        <strain evidence="2">CBS 107.79</strain>
    </source>
</reference>
<evidence type="ECO:0000256" key="1">
    <source>
        <dbReference type="SAM" id="SignalP"/>
    </source>
</evidence>
<accession>A0A6A5UR65</accession>
<sequence>MRGCARDCRFTWALWHAQARLALVNVVSCRDATTLGPHSSHGEYLRIVSRTRLHTACGMTVHPASMCTPRPESTVAGNSCHPKFPTRGHRGCNNGTADRMDVPRHLGKTCTHHHHLIPVVANLLTIPLRTFRLHATSQFKSLQEQLQHVASSWRKMSSGINNLTSSMPYNLLYLLMRYRSRKPPRPRRSPRRNIRGPCVPVSTATSPVINDISCHNLVDATALTASVLSRHNISNLVGGTAFPR</sequence>
<evidence type="ECO:0000313" key="2">
    <source>
        <dbReference type="EMBL" id="KAF1967188.1"/>
    </source>
</evidence>
<keyword evidence="1" id="KW-0732">Signal</keyword>
<keyword evidence="3" id="KW-1185">Reference proteome</keyword>
<organism evidence="2 3">
    <name type="scientific">Bimuria novae-zelandiae CBS 107.79</name>
    <dbReference type="NCBI Taxonomy" id="1447943"/>
    <lineage>
        <taxon>Eukaryota</taxon>
        <taxon>Fungi</taxon>
        <taxon>Dikarya</taxon>
        <taxon>Ascomycota</taxon>
        <taxon>Pezizomycotina</taxon>
        <taxon>Dothideomycetes</taxon>
        <taxon>Pleosporomycetidae</taxon>
        <taxon>Pleosporales</taxon>
        <taxon>Massarineae</taxon>
        <taxon>Didymosphaeriaceae</taxon>
        <taxon>Bimuria</taxon>
    </lineage>
</organism>
<protein>
    <submittedName>
        <fullName evidence="2">Uncharacterized protein</fullName>
    </submittedName>
</protein>
<proteinExistence type="predicted"/>
<name>A0A6A5UR65_9PLEO</name>